<dbReference type="Proteomes" id="UP000248044">
    <property type="component" value="Chromosome"/>
</dbReference>
<feature type="transmembrane region" description="Helical" evidence="1">
    <location>
        <begin position="99"/>
        <end position="120"/>
    </location>
</feature>
<dbReference type="AlphaFoldDB" id="A0A2U9IIQ6"/>
<keyword evidence="1" id="KW-1133">Transmembrane helix</keyword>
<organism evidence="2 3">
    <name type="scientific">Acidianus brierleyi</name>
    <dbReference type="NCBI Taxonomy" id="41673"/>
    <lineage>
        <taxon>Archaea</taxon>
        <taxon>Thermoproteota</taxon>
        <taxon>Thermoprotei</taxon>
        <taxon>Sulfolobales</taxon>
        <taxon>Sulfolobaceae</taxon>
        <taxon>Acidianus</taxon>
    </lineage>
</organism>
<sequence length="180" mass="20094">MDIIYSFIIVFILGLTHGLDPDHIVTARILKKVTKIFKFSLFHSAGFLIIALPISLLLFVRGVKFIIIFVSYIIGIIISLLLLYGSIIGKEFEIEPKKFGLLQGALVLTPSKILTIVLAIASGNVIIGLLIIAIFILTSVLSITIFTIINFIPKKYDKITNIMVSIFSLSYIIYNLIFLF</sequence>
<keyword evidence="1" id="KW-0812">Transmembrane</keyword>
<proteinExistence type="predicted"/>
<keyword evidence="3" id="KW-1185">Reference proteome</keyword>
<feature type="transmembrane region" description="Helical" evidence="1">
    <location>
        <begin position="36"/>
        <end position="59"/>
    </location>
</feature>
<accession>A0A2U9IIQ6</accession>
<dbReference type="OrthoDB" id="43301at2157"/>
<dbReference type="KEGG" id="abri:DFR85_05535"/>
<reference evidence="2 3" key="1">
    <citation type="submission" date="2018-05" db="EMBL/GenBank/DDBJ databases">
        <title>Complete Genome Sequences of Extremely Thermoacidophilic, Metal-Mobilizing Type-Strain Members of the Archaeal Family Sulfolobaceae: Acidianus brierleyi DSM-1651T, Acidianus sulfidivorans DSM-18786T, Metallosphaera hakonensis DSM-7519T, and Metallosphaera prunae DSM-10039T.</title>
        <authorList>
            <person name="Counts J.A."/>
            <person name="Kelly R.M."/>
        </authorList>
    </citation>
    <scope>NUCLEOTIDE SEQUENCE [LARGE SCALE GENOMIC DNA]</scope>
    <source>
        <strain evidence="2 3">DSM 1651</strain>
    </source>
</reference>
<feature type="transmembrane region" description="Helical" evidence="1">
    <location>
        <begin position="159"/>
        <end position="179"/>
    </location>
</feature>
<protein>
    <recommendedName>
        <fullName evidence="4">Nickel/cobalt efflux system</fullName>
    </recommendedName>
</protein>
<evidence type="ECO:0000313" key="3">
    <source>
        <dbReference type="Proteomes" id="UP000248044"/>
    </source>
</evidence>
<dbReference type="EMBL" id="CP029289">
    <property type="protein sequence ID" value="AWR95917.1"/>
    <property type="molecule type" value="Genomic_DNA"/>
</dbReference>
<name>A0A2U9IIQ6_9CREN</name>
<feature type="transmembrane region" description="Helical" evidence="1">
    <location>
        <begin position="65"/>
        <end position="87"/>
    </location>
</feature>
<gene>
    <name evidence="2" type="ORF">DFR85_05535</name>
</gene>
<keyword evidence="1" id="KW-0472">Membrane</keyword>
<evidence type="ECO:0000313" key="2">
    <source>
        <dbReference type="EMBL" id="AWR95917.1"/>
    </source>
</evidence>
<evidence type="ECO:0008006" key="4">
    <source>
        <dbReference type="Google" id="ProtNLM"/>
    </source>
</evidence>
<feature type="transmembrane region" description="Helical" evidence="1">
    <location>
        <begin position="126"/>
        <end position="152"/>
    </location>
</feature>
<evidence type="ECO:0000256" key="1">
    <source>
        <dbReference type="SAM" id="Phobius"/>
    </source>
</evidence>
<dbReference type="RefSeq" id="WP_110271795.1">
    <property type="nucleotide sequence ID" value="NZ_CP029289.2"/>
</dbReference>
<dbReference type="GeneID" id="36831597"/>